<keyword evidence="2" id="KW-0677">Repeat</keyword>
<evidence type="ECO:0000256" key="3">
    <source>
        <dbReference type="ARBA" id="ARBA00022801"/>
    </source>
</evidence>
<dbReference type="CDD" id="cd05010">
    <property type="entry name" value="SIS_AgaS_like"/>
    <property type="match status" value="1"/>
</dbReference>
<dbReference type="Proteomes" id="UP001597264">
    <property type="component" value="Unassembled WGS sequence"/>
</dbReference>
<comment type="caution">
    <text evidence="6">The sequence shown here is derived from an EMBL/GenBank/DDBJ whole genome shotgun (WGS) entry which is preliminary data.</text>
</comment>
<dbReference type="PROSITE" id="PS51464">
    <property type="entry name" value="SIS"/>
    <property type="match status" value="2"/>
</dbReference>
<dbReference type="Gene3D" id="3.40.50.10490">
    <property type="entry name" value="Glucose-6-phosphate isomerase like protein, domain 1"/>
    <property type="match status" value="2"/>
</dbReference>
<evidence type="ECO:0000256" key="2">
    <source>
        <dbReference type="ARBA" id="ARBA00022737"/>
    </source>
</evidence>
<feature type="domain" description="SIS" evidence="5">
    <location>
        <begin position="216"/>
        <end position="352"/>
    </location>
</feature>
<comment type="catalytic activity">
    <reaction evidence="4">
        <text>D-galactosamine 6-phosphate + H2O = D-tagatopyranose 1-phosphate + NH4(+)</text>
        <dbReference type="Rhea" id="RHEA:47680"/>
        <dbReference type="ChEBI" id="CHEBI:15377"/>
        <dbReference type="ChEBI" id="CHEBI:28938"/>
        <dbReference type="ChEBI" id="CHEBI:71674"/>
        <dbReference type="ChEBI" id="CHEBI:138150"/>
    </reaction>
</comment>
<sequence length="376" mass="41387">MMYKILNSDAAELREYNGLHTAQEITQQPETWEQTSAIIDAQRQQIAAWLQPVLQRSDLRIILTGAGTSAYIGETLAPYLTRCLERRVEAISTTDLVSHPQDYLLRQVPTLLISYARSGNSPESVGAYDLANQCVDECFHLVITCNRDGKLAARAQNSNNSYSLLMPEATLDQSFAMTSSFTAMLLTTLGIFVPQSAQLPKLLAATRTLLSSQLEAIHTLAQHDFKRVVFLGAGGLKGIATEAALKMLELTAGQVDCHAESPLGFRHGPKSMLDDKTLVVLFQSNDPYCRRYDDDLLSELQRDGTAAWIESPAALADSSALEDAWLSLYYIVFAQTLAFYKSLQLGITPDNPCPTGEVNRVVQGVALYPFDGDSKR</sequence>
<evidence type="ECO:0000313" key="6">
    <source>
        <dbReference type="EMBL" id="MFD1215427.1"/>
    </source>
</evidence>
<dbReference type="CDD" id="cd05008">
    <property type="entry name" value="SIS_GlmS_GlmD_1"/>
    <property type="match status" value="1"/>
</dbReference>
<dbReference type="InterPro" id="IPR050303">
    <property type="entry name" value="GatZ_KbaZ_carbometab"/>
</dbReference>
<keyword evidence="3" id="KW-0378">Hydrolase</keyword>
<dbReference type="PANTHER" id="PTHR32502">
    <property type="entry name" value="N-ACETYLGALACTOSAMINE PERMEASE II COMPONENT-RELATED"/>
    <property type="match status" value="1"/>
</dbReference>
<dbReference type="Pfam" id="PF01380">
    <property type="entry name" value="SIS"/>
    <property type="match status" value="2"/>
</dbReference>
<comment type="similarity">
    <text evidence="1">Belongs to the SIS family. AgaS subfamily.</text>
</comment>
<dbReference type="InterPro" id="IPR001347">
    <property type="entry name" value="SIS_dom"/>
</dbReference>
<dbReference type="RefSeq" id="WP_230437827.1">
    <property type="nucleotide sequence ID" value="NZ_CP087715.1"/>
</dbReference>
<dbReference type="SUPFAM" id="SSF53697">
    <property type="entry name" value="SIS domain"/>
    <property type="match status" value="1"/>
</dbReference>
<gene>
    <name evidence="6" type="ORF">ACFQ2X_02345</name>
</gene>
<proteinExistence type="inferred from homology"/>
<protein>
    <submittedName>
        <fullName evidence="6">SIS domain-containing protein</fullName>
    </submittedName>
</protein>
<dbReference type="PANTHER" id="PTHR32502:SF3">
    <property type="entry name" value="D-GALACTOSAMINE-6-PHOSPHATE DEAMINASE AGAS-RELATED"/>
    <property type="match status" value="1"/>
</dbReference>
<dbReference type="InterPro" id="IPR035464">
    <property type="entry name" value="SIS_AgaS"/>
</dbReference>
<dbReference type="InterPro" id="IPR035466">
    <property type="entry name" value="GlmS/AgaS_SIS"/>
</dbReference>
<evidence type="ECO:0000313" key="7">
    <source>
        <dbReference type="Proteomes" id="UP001597264"/>
    </source>
</evidence>
<accession>A0ABW3U3M5</accession>
<evidence type="ECO:0000256" key="1">
    <source>
        <dbReference type="ARBA" id="ARBA00007748"/>
    </source>
</evidence>
<evidence type="ECO:0000256" key="4">
    <source>
        <dbReference type="ARBA" id="ARBA00029292"/>
    </source>
</evidence>
<feature type="domain" description="SIS" evidence="5">
    <location>
        <begin position="50"/>
        <end position="202"/>
    </location>
</feature>
<keyword evidence="7" id="KW-1185">Reference proteome</keyword>
<dbReference type="InterPro" id="IPR046348">
    <property type="entry name" value="SIS_dom_sf"/>
</dbReference>
<organism evidence="6 7">
    <name type="scientific">Microbulbifer celer</name>
    <dbReference type="NCBI Taxonomy" id="435905"/>
    <lineage>
        <taxon>Bacteria</taxon>
        <taxon>Pseudomonadati</taxon>
        <taxon>Pseudomonadota</taxon>
        <taxon>Gammaproteobacteria</taxon>
        <taxon>Cellvibrionales</taxon>
        <taxon>Microbulbiferaceae</taxon>
        <taxon>Microbulbifer</taxon>
    </lineage>
</organism>
<reference evidence="7" key="1">
    <citation type="journal article" date="2019" name="Int. J. Syst. Evol. Microbiol.">
        <title>The Global Catalogue of Microorganisms (GCM) 10K type strain sequencing project: providing services to taxonomists for standard genome sequencing and annotation.</title>
        <authorList>
            <consortium name="The Broad Institute Genomics Platform"/>
            <consortium name="The Broad Institute Genome Sequencing Center for Infectious Disease"/>
            <person name="Wu L."/>
            <person name="Ma J."/>
        </authorList>
    </citation>
    <scope>NUCLEOTIDE SEQUENCE [LARGE SCALE GENOMIC DNA]</scope>
    <source>
        <strain evidence="7">CCUG 54356</strain>
    </source>
</reference>
<dbReference type="EMBL" id="JBHTLR010000004">
    <property type="protein sequence ID" value="MFD1215427.1"/>
    <property type="molecule type" value="Genomic_DNA"/>
</dbReference>
<evidence type="ECO:0000259" key="5">
    <source>
        <dbReference type="PROSITE" id="PS51464"/>
    </source>
</evidence>
<name>A0ABW3U3M5_9GAMM</name>